<gene>
    <name evidence="2" type="ordered locus">Cpin_6317</name>
</gene>
<keyword evidence="1" id="KW-0472">Membrane</keyword>
<accession>A0A979GAQ8</accession>
<dbReference type="EMBL" id="CP001699">
    <property type="protein sequence ID" value="ACU63722.1"/>
    <property type="molecule type" value="Genomic_DNA"/>
</dbReference>
<dbReference type="AlphaFoldDB" id="A0A979GAQ8"/>
<protein>
    <submittedName>
        <fullName evidence="2">Uncharacterized protein</fullName>
    </submittedName>
</protein>
<keyword evidence="1" id="KW-0812">Transmembrane</keyword>
<evidence type="ECO:0000313" key="2">
    <source>
        <dbReference type="EMBL" id="ACU63722.1"/>
    </source>
</evidence>
<dbReference type="KEGG" id="cpi:Cpin_6317"/>
<dbReference type="Proteomes" id="UP000002215">
    <property type="component" value="Chromosome"/>
</dbReference>
<evidence type="ECO:0000313" key="3">
    <source>
        <dbReference type="Proteomes" id="UP000002215"/>
    </source>
</evidence>
<reference evidence="2 3" key="2">
    <citation type="journal article" date="2010" name="Stand. Genomic Sci.">
        <title>Complete genome sequence of Chitinophaga pinensis type strain (UQM 2034).</title>
        <authorList>
            <person name="Glavina Del Rio T."/>
            <person name="Abt B."/>
            <person name="Spring S."/>
            <person name="Lapidus A."/>
            <person name="Nolan M."/>
            <person name="Tice H."/>
            <person name="Copeland A."/>
            <person name="Cheng J.F."/>
            <person name="Chen F."/>
            <person name="Bruce D."/>
            <person name="Goodwin L."/>
            <person name="Pitluck S."/>
            <person name="Ivanova N."/>
            <person name="Mavromatis K."/>
            <person name="Mikhailova N."/>
            <person name="Pati A."/>
            <person name="Chen A."/>
            <person name="Palaniappan K."/>
            <person name="Land M."/>
            <person name="Hauser L."/>
            <person name="Chang Y.J."/>
            <person name="Jeffries C.D."/>
            <person name="Chain P."/>
            <person name="Saunders E."/>
            <person name="Detter J.C."/>
            <person name="Brettin T."/>
            <person name="Rohde M."/>
            <person name="Goker M."/>
            <person name="Bristow J."/>
            <person name="Eisen J.A."/>
            <person name="Markowitz V."/>
            <person name="Hugenholtz P."/>
            <person name="Kyrpides N.C."/>
            <person name="Klenk H.P."/>
            <person name="Lucas S."/>
        </authorList>
    </citation>
    <scope>NUCLEOTIDE SEQUENCE [LARGE SCALE GENOMIC DNA]</scope>
    <source>
        <strain evidence="3">ATCC 43595 / DSM 2588 / LMG 13176 / NBRC 15968 / NCIMB 11800 / UQM 2034</strain>
    </source>
</reference>
<proteinExistence type="predicted"/>
<name>A0A979GAQ8_CHIPD</name>
<keyword evidence="1" id="KW-1133">Transmembrane helix</keyword>
<organism evidence="2 3">
    <name type="scientific">Chitinophaga pinensis (strain ATCC 43595 / DSM 2588 / LMG 13176 / NBRC 15968 / NCIMB 11800 / UQM 2034)</name>
    <dbReference type="NCBI Taxonomy" id="485918"/>
    <lineage>
        <taxon>Bacteria</taxon>
        <taxon>Pseudomonadati</taxon>
        <taxon>Bacteroidota</taxon>
        <taxon>Chitinophagia</taxon>
        <taxon>Chitinophagales</taxon>
        <taxon>Chitinophagaceae</taxon>
        <taxon>Chitinophaga</taxon>
    </lineage>
</organism>
<dbReference type="RefSeq" id="WP_012793887.1">
    <property type="nucleotide sequence ID" value="NC_013132.1"/>
</dbReference>
<sequence>MQHINVTQVVIVIFFAIALIAFVIIRNRKDRKKLLKDDPVEGEIDEQQRKKDKL</sequence>
<reference evidence="3" key="1">
    <citation type="submission" date="2009-08" db="EMBL/GenBank/DDBJ databases">
        <title>The complete genome of Chitinophaga pinensis DSM 2588.</title>
        <authorList>
            <consortium name="US DOE Joint Genome Institute (JGI-PGF)"/>
            <person name="Lucas S."/>
            <person name="Copeland A."/>
            <person name="Lapidus A."/>
            <person name="Glavina del Rio T."/>
            <person name="Dalin E."/>
            <person name="Tice H."/>
            <person name="Bruce D."/>
            <person name="Goodwin L."/>
            <person name="Pitluck S."/>
            <person name="Kyrpides N."/>
            <person name="Mavromatis K."/>
            <person name="Ivanova N."/>
            <person name="Mikhailova N."/>
            <person name="Sims D."/>
            <person name="Meinche L."/>
            <person name="Brettin T."/>
            <person name="Detter J.C."/>
            <person name="Han C."/>
            <person name="Larimer F."/>
            <person name="Land M."/>
            <person name="Hauser L."/>
            <person name="Markowitz V."/>
            <person name="Cheng J.-F."/>
            <person name="Hugenholtz P."/>
            <person name="Woyke T."/>
            <person name="Wu D."/>
            <person name="Spring S."/>
            <person name="Klenk H.-P."/>
            <person name="Eisen J.A."/>
        </authorList>
    </citation>
    <scope>NUCLEOTIDE SEQUENCE [LARGE SCALE GENOMIC DNA]</scope>
    <source>
        <strain evidence="3">ATCC 43595 / DSM 2588 / LMG 13176 / NBRC 15968 / NCIMB 11800 / UQM 2034</strain>
    </source>
</reference>
<evidence type="ECO:0000256" key="1">
    <source>
        <dbReference type="SAM" id="Phobius"/>
    </source>
</evidence>
<feature type="transmembrane region" description="Helical" evidence="1">
    <location>
        <begin position="6"/>
        <end position="25"/>
    </location>
</feature>